<dbReference type="InterPro" id="IPR029063">
    <property type="entry name" value="SAM-dependent_MTases_sf"/>
</dbReference>
<dbReference type="SUPFAM" id="SSF53335">
    <property type="entry name" value="S-adenosyl-L-methionine-dependent methyltransferases"/>
    <property type="match status" value="1"/>
</dbReference>
<evidence type="ECO:0000256" key="1">
    <source>
        <dbReference type="ARBA" id="ARBA00022603"/>
    </source>
</evidence>
<dbReference type="InterPro" id="IPR012967">
    <property type="entry name" value="COMT_dimerisation"/>
</dbReference>
<dbReference type="GO" id="GO:0046983">
    <property type="term" value="F:protein dimerization activity"/>
    <property type="evidence" value="ECO:0007669"/>
    <property type="project" value="InterPro"/>
</dbReference>
<proteinExistence type="predicted"/>
<evidence type="ECO:0000256" key="3">
    <source>
        <dbReference type="ARBA" id="ARBA00022691"/>
    </source>
</evidence>
<accession>A0A6T6X9D3</accession>
<dbReference type="GO" id="GO:0032259">
    <property type="term" value="P:methylation"/>
    <property type="evidence" value="ECO:0007669"/>
    <property type="project" value="UniProtKB-KW"/>
</dbReference>
<dbReference type="PANTHER" id="PTHR43712:SF2">
    <property type="entry name" value="O-METHYLTRANSFERASE CICE"/>
    <property type="match status" value="1"/>
</dbReference>
<keyword evidence="3" id="KW-0949">S-adenosyl-L-methionine</keyword>
<dbReference type="InterPro" id="IPR001077">
    <property type="entry name" value="COMT_C"/>
</dbReference>
<dbReference type="EMBL" id="HBEM01022572">
    <property type="protein sequence ID" value="CAD8456448.1"/>
    <property type="molecule type" value="Transcribed_RNA"/>
</dbReference>
<name>A0A6T6X9D3_9EUKA</name>
<sequence>MSTHKRKSSYDSQRMCEAVPPKRKPKRSSVETRRTVTPLAGNPPGVAEGSHDTRSPPIRLAQNGEAGGQVIERKAHHGKHTLGQSDKTMYMIWTSQHVLPVVTAAIHLDVFDFLNNKKFKQSGASPEEISKACGMTHQGCVAILRVLLSLGLLQAVEGYRAALSDAGRWFLASESPFSWCHVLSSTIRNTEHQRLLQVLKGVDLRSSAQTAWEKGSISKHQASAVTAMMHRLGCASGPRLARMVSTLDIFGGTPPRVKTSKTTTRWELLDVAGGSGVYASHILEEYPCIGVTVGELKGVCNEVEKAGYLRPGVNLIAMDALRDEWPVGFNAHLLSNVLHDWDPERCRDILRRSYRSLPPKGKLLIHEMLVLDIAASMEGHGLVEACYGVHMLLYTKGNGWSKEELFTLLKEVGFQICSFDAISGSYYSLIVAQRALAMSK</sequence>
<dbReference type="SUPFAM" id="SSF46785">
    <property type="entry name" value="Winged helix' DNA-binding domain"/>
    <property type="match status" value="1"/>
</dbReference>
<dbReference type="Gene3D" id="3.40.50.150">
    <property type="entry name" value="Vaccinia Virus protein VP39"/>
    <property type="match status" value="1"/>
</dbReference>
<dbReference type="Pfam" id="PF08100">
    <property type="entry name" value="Dimerisation"/>
    <property type="match status" value="1"/>
</dbReference>
<dbReference type="Pfam" id="PF00891">
    <property type="entry name" value="Methyltransf_2"/>
    <property type="match status" value="1"/>
</dbReference>
<dbReference type="EMBL" id="HBEM01022573">
    <property type="protein sequence ID" value="CAD8456449.1"/>
    <property type="molecule type" value="Transcribed_RNA"/>
</dbReference>
<dbReference type="InterPro" id="IPR036388">
    <property type="entry name" value="WH-like_DNA-bd_sf"/>
</dbReference>
<dbReference type="InterPro" id="IPR036390">
    <property type="entry name" value="WH_DNA-bd_sf"/>
</dbReference>
<feature type="domain" description="O-methyltransferase C-terminal" evidence="5">
    <location>
        <begin position="267"/>
        <end position="415"/>
    </location>
</feature>
<dbReference type="PANTHER" id="PTHR43712">
    <property type="entry name" value="PUTATIVE (AFU_ORTHOLOGUE AFUA_4G14580)-RELATED"/>
    <property type="match status" value="1"/>
</dbReference>
<dbReference type="Gene3D" id="1.10.10.10">
    <property type="entry name" value="Winged helix-like DNA-binding domain superfamily/Winged helix DNA-binding domain"/>
    <property type="match status" value="1"/>
</dbReference>
<feature type="region of interest" description="Disordered" evidence="4">
    <location>
        <begin position="1"/>
        <end position="61"/>
    </location>
</feature>
<dbReference type="PROSITE" id="PS51683">
    <property type="entry name" value="SAM_OMT_II"/>
    <property type="match status" value="1"/>
</dbReference>
<organism evidence="8">
    <name type="scientific">Amorphochlora amoebiformis</name>
    <dbReference type="NCBI Taxonomy" id="1561963"/>
    <lineage>
        <taxon>Eukaryota</taxon>
        <taxon>Sar</taxon>
        <taxon>Rhizaria</taxon>
        <taxon>Cercozoa</taxon>
        <taxon>Chlorarachniophyceae</taxon>
        <taxon>Amorphochlora</taxon>
    </lineage>
</organism>
<dbReference type="GO" id="GO:0008171">
    <property type="term" value="F:O-methyltransferase activity"/>
    <property type="evidence" value="ECO:0007669"/>
    <property type="project" value="InterPro"/>
</dbReference>
<feature type="domain" description="O-methyltransferase dimerisation" evidence="6">
    <location>
        <begin position="101"/>
        <end position="172"/>
    </location>
</feature>
<evidence type="ECO:0000313" key="8">
    <source>
        <dbReference type="EMBL" id="CAD8456449.1"/>
    </source>
</evidence>
<evidence type="ECO:0000256" key="2">
    <source>
        <dbReference type="ARBA" id="ARBA00022679"/>
    </source>
</evidence>
<gene>
    <name evidence="7" type="ORF">LAMO00422_LOCUS15394</name>
    <name evidence="8" type="ORF">LAMO00422_LOCUS15395</name>
</gene>
<keyword evidence="2" id="KW-0808">Transferase</keyword>
<dbReference type="CDD" id="cd02440">
    <property type="entry name" value="AdoMet_MTases"/>
    <property type="match status" value="1"/>
</dbReference>
<reference evidence="8" key="1">
    <citation type="submission" date="2021-01" db="EMBL/GenBank/DDBJ databases">
        <authorList>
            <person name="Corre E."/>
            <person name="Pelletier E."/>
            <person name="Niang G."/>
            <person name="Scheremetjew M."/>
            <person name="Finn R."/>
            <person name="Kale V."/>
            <person name="Holt S."/>
            <person name="Cochrane G."/>
            <person name="Meng A."/>
            <person name="Brown T."/>
            <person name="Cohen L."/>
        </authorList>
    </citation>
    <scope>NUCLEOTIDE SEQUENCE</scope>
    <source>
        <strain evidence="8">CCMP2058</strain>
    </source>
</reference>
<evidence type="ECO:0000256" key="4">
    <source>
        <dbReference type="SAM" id="MobiDB-lite"/>
    </source>
</evidence>
<evidence type="ECO:0000313" key="7">
    <source>
        <dbReference type="EMBL" id="CAD8456448.1"/>
    </source>
</evidence>
<dbReference type="AlphaFoldDB" id="A0A6T6X9D3"/>
<protein>
    <submittedName>
        <fullName evidence="8">Uncharacterized protein</fullName>
    </submittedName>
</protein>
<evidence type="ECO:0000259" key="6">
    <source>
        <dbReference type="Pfam" id="PF08100"/>
    </source>
</evidence>
<dbReference type="InterPro" id="IPR016461">
    <property type="entry name" value="COMT-like"/>
</dbReference>
<evidence type="ECO:0000259" key="5">
    <source>
        <dbReference type="Pfam" id="PF00891"/>
    </source>
</evidence>
<keyword evidence="1" id="KW-0489">Methyltransferase</keyword>